<dbReference type="PANTHER" id="PTHR43252:SF4">
    <property type="entry name" value="TRANSCRIPTIONAL REGULATORY PROTEIN"/>
    <property type="match status" value="1"/>
</dbReference>
<dbReference type="Proteomes" id="UP000290408">
    <property type="component" value="Chromosome"/>
</dbReference>
<dbReference type="STRING" id="1216970.GCA_001570985_02084"/>
<dbReference type="RefSeq" id="WP_130629454.1">
    <property type="nucleotide sequence ID" value="NZ_CP036164.1"/>
</dbReference>
<dbReference type="PANTHER" id="PTHR43252">
    <property type="entry name" value="TRANSCRIPTIONAL REGULATOR YQJI"/>
    <property type="match status" value="1"/>
</dbReference>
<dbReference type="Gene3D" id="6.10.140.190">
    <property type="match status" value="1"/>
</dbReference>
<feature type="domain" description="Transcription regulator PadR N-terminal" evidence="1">
    <location>
        <begin position="7"/>
        <end position="80"/>
    </location>
</feature>
<evidence type="ECO:0000259" key="1">
    <source>
        <dbReference type="Pfam" id="PF03551"/>
    </source>
</evidence>
<evidence type="ECO:0000313" key="4">
    <source>
        <dbReference type="Proteomes" id="UP000290408"/>
    </source>
</evidence>
<dbReference type="OrthoDB" id="3186544at2"/>
<organism evidence="3 4">
    <name type="scientific">Janibacter limosus</name>
    <dbReference type="NCBI Taxonomy" id="53458"/>
    <lineage>
        <taxon>Bacteria</taxon>
        <taxon>Bacillati</taxon>
        <taxon>Actinomycetota</taxon>
        <taxon>Actinomycetes</taxon>
        <taxon>Micrococcales</taxon>
        <taxon>Intrasporangiaceae</taxon>
        <taxon>Janibacter</taxon>
    </lineage>
</organism>
<sequence length="187" mass="20777">MALQDAILTALAHDESSGYDLAKAFDVSVANYWTASPQQLYRELDKLEEAGLVTARTVAQSKRPDKRVFRLTAAGRKALRAHTLRSPKPLAVRDELLVQVAALESGDPEAIREHVVERLEAFEAKLAVYRLVQERALAGRPEDEYLVSEPRVGQYLTLLRGIAFEEENIRWAQRVLAVLDARAAAAG</sequence>
<dbReference type="EMBL" id="CP036164">
    <property type="protein sequence ID" value="QBF46230.1"/>
    <property type="molecule type" value="Genomic_DNA"/>
</dbReference>
<dbReference type="InterPro" id="IPR036390">
    <property type="entry name" value="WH_DNA-bd_sf"/>
</dbReference>
<dbReference type="CDD" id="cd00090">
    <property type="entry name" value="HTH_ARSR"/>
    <property type="match status" value="1"/>
</dbReference>
<gene>
    <name evidence="3" type="ORF">EXU32_08180</name>
</gene>
<feature type="domain" description="Transcription regulator PadR C-terminal" evidence="2">
    <location>
        <begin position="92"/>
        <end position="180"/>
    </location>
</feature>
<dbReference type="SUPFAM" id="SSF46785">
    <property type="entry name" value="Winged helix' DNA-binding domain"/>
    <property type="match status" value="1"/>
</dbReference>
<reference evidence="3 4" key="1">
    <citation type="submission" date="2019-02" db="EMBL/GenBank/DDBJ databases">
        <title>Genomic data mining of an Antarctic deep-sea actinobacterium, Janibacterlimosus P3-3-X1.</title>
        <authorList>
            <person name="Liao L."/>
            <person name="Chen B."/>
        </authorList>
    </citation>
    <scope>NUCLEOTIDE SEQUENCE [LARGE SCALE GENOMIC DNA]</scope>
    <source>
        <strain evidence="3 4">P3-3-X1</strain>
    </source>
</reference>
<evidence type="ECO:0000259" key="2">
    <source>
        <dbReference type="Pfam" id="PF10400"/>
    </source>
</evidence>
<evidence type="ECO:0000313" key="3">
    <source>
        <dbReference type="EMBL" id="QBF46230.1"/>
    </source>
</evidence>
<dbReference type="InterPro" id="IPR036388">
    <property type="entry name" value="WH-like_DNA-bd_sf"/>
</dbReference>
<dbReference type="InterPro" id="IPR005149">
    <property type="entry name" value="Tscrpt_reg_PadR_N"/>
</dbReference>
<protein>
    <submittedName>
        <fullName evidence="3">PadR family transcriptional regulator</fullName>
    </submittedName>
</protein>
<accession>A0A4P6MX95</accession>
<dbReference type="Pfam" id="PF03551">
    <property type="entry name" value="PadR"/>
    <property type="match status" value="1"/>
</dbReference>
<dbReference type="Gene3D" id="1.10.10.10">
    <property type="entry name" value="Winged helix-like DNA-binding domain superfamily/Winged helix DNA-binding domain"/>
    <property type="match status" value="1"/>
</dbReference>
<dbReference type="AlphaFoldDB" id="A0A4P6MX95"/>
<dbReference type="KEGG" id="jli:EXU32_08180"/>
<dbReference type="InterPro" id="IPR011991">
    <property type="entry name" value="ArsR-like_HTH"/>
</dbReference>
<dbReference type="Pfam" id="PF10400">
    <property type="entry name" value="Vir_act_alpha_C"/>
    <property type="match status" value="1"/>
</dbReference>
<proteinExistence type="predicted"/>
<dbReference type="InterPro" id="IPR018309">
    <property type="entry name" value="Tscrpt_reg_PadR_C"/>
</dbReference>
<name>A0A4P6MX95_9MICO</name>
<keyword evidence="4" id="KW-1185">Reference proteome</keyword>